<dbReference type="InterPro" id="IPR007671">
    <property type="entry name" value="Selenoprotein-P_N"/>
</dbReference>
<reference evidence="9 10" key="1">
    <citation type="submission" date="2018-04" db="EMBL/GenBank/DDBJ databases">
        <title>The genome of golden apple snail Pomacea canaliculata provides insight into stress tolerance and invasive adaptation.</title>
        <authorList>
            <person name="Liu C."/>
            <person name="Liu B."/>
            <person name="Ren Y."/>
            <person name="Zhang Y."/>
            <person name="Wang H."/>
            <person name="Li S."/>
            <person name="Jiang F."/>
            <person name="Yin L."/>
            <person name="Zhang G."/>
            <person name="Qian W."/>
            <person name="Fan W."/>
        </authorList>
    </citation>
    <scope>NUCLEOTIDE SEQUENCE [LARGE SCALE GENOMIC DNA]</scope>
    <source>
        <strain evidence="9">SZHN2017</strain>
        <tissue evidence="9">Muscle</tissue>
    </source>
</reference>
<evidence type="ECO:0000256" key="5">
    <source>
        <dbReference type="ARBA" id="ARBA00023180"/>
    </source>
</evidence>
<dbReference type="PANTHER" id="PTHR10105:SF2">
    <property type="entry name" value="AGAP003297-PA"/>
    <property type="match status" value="1"/>
</dbReference>
<dbReference type="AlphaFoldDB" id="A0A2T7NRJ7"/>
<feature type="signal peptide" evidence="7">
    <location>
        <begin position="1"/>
        <end position="22"/>
    </location>
</feature>
<feature type="chain" id="PRO_5015767522" description="Selenoprotein P N-terminal domain-containing protein" evidence="7">
    <location>
        <begin position="23"/>
        <end position="203"/>
    </location>
</feature>
<organism evidence="9 10">
    <name type="scientific">Pomacea canaliculata</name>
    <name type="common">Golden apple snail</name>
    <dbReference type="NCBI Taxonomy" id="400727"/>
    <lineage>
        <taxon>Eukaryota</taxon>
        <taxon>Metazoa</taxon>
        <taxon>Spiralia</taxon>
        <taxon>Lophotrochozoa</taxon>
        <taxon>Mollusca</taxon>
        <taxon>Gastropoda</taxon>
        <taxon>Caenogastropoda</taxon>
        <taxon>Architaenioglossa</taxon>
        <taxon>Ampullarioidea</taxon>
        <taxon>Ampullariidae</taxon>
        <taxon>Pomacea</taxon>
    </lineage>
</organism>
<gene>
    <name evidence="9" type="ORF">C0Q70_17046</name>
</gene>
<evidence type="ECO:0000256" key="1">
    <source>
        <dbReference type="ARBA" id="ARBA00004613"/>
    </source>
</evidence>
<evidence type="ECO:0000256" key="2">
    <source>
        <dbReference type="ARBA" id="ARBA00022525"/>
    </source>
</evidence>
<protein>
    <recommendedName>
        <fullName evidence="8">Selenoprotein P N-terminal domain-containing protein</fullName>
    </recommendedName>
</protein>
<feature type="domain" description="Selenoprotein P N-terminal" evidence="8">
    <location>
        <begin position="66"/>
        <end position="154"/>
    </location>
</feature>
<keyword evidence="10" id="KW-1185">Reference proteome</keyword>
<evidence type="ECO:0000256" key="6">
    <source>
        <dbReference type="SAM" id="MobiDB-lite"/>
    </source>
</evidence>
<dbReference type="PANTHER" id="PTHR10105">
    <property type="entry name" value="SELENOPROTEIN P"/>
    <property type="match status" value="1"/>
</dbReference>
<proteinExistence type="predicted"/>
<keyword evidence="3 7" id="KW-0732">Signal</keyword>
<evidence type="ECO:0000313" key="9">
    <source>
        <dbReference type="EMBL" id="PVD23772.1"/>
    </source>
</evidence>
<dbReference type="GO" id="GO:0008430">
    <property type="term" value="F:selenium binding"/>
    <property type="evidence" value="ECO:0007669"/>
    <property type="project" value="InterPro"/>
</dbReference>
<evidence type="ECO:0000313" key="10">
    <source>
        <dbReference type="Proteomes" id="UP000245119"/>
    </source>
</evidence>
<dbReference type="InterPro" id="IPR037941">
    <property type="entry name" value="SeP"/>
</dbReference>
<feature type="region of interest" description="Disordered" evidence="6">
    <location>
        <begin position="106"/>
        <end position="153"/>
    </location>
</feature>
<comment type="subcellular location">
    <subcellularLocation>
        <location evidence="1">Secreted</location>
    </subcellularLocation>
</comment>
<accession>A0A2T7NRJ7</accession>
<dbReference type="GO" id="GO:0005576">
    <property type="term" value="C:extracellular region"/>
    <property type="evidence" value="ECO:0007669"/>
    <property type="project" value="UniProtKB-SubCell"/>
</dbReference>
<dbReference type="Proteomes" id="UP000245119">
    <property type="component" value="Linkage Group LG10"/>
</dbReference>
<evidence type="ECO:0000259" key="8">
    <source>
        <dbReference type="Pfam" id="PF04592"/>
    </source>
</evidence>
<dbReference type="OrthoDB" id="6134775at2759"/>
<dbReference type="GO" id="GO:0001887">
    <property type="term" value="P:selenium compound metabolic process"/>
    <property type="evidence" value="ECO:0007669"/>
    <property type="project" value="TreeGrafter"/>
</dbReference>
<evidence type="ECO:0000256" key="7">
    <source>
        <dbReference type="SAM" id="SignalP"/>
    </source>
</evidence>
<dbReference type="Pfam" id="PF04592">
    <property type="entry name" value="SelP_N"/>
    <property type="match status" value="1"/>
</dbReference>
<comment type="caution">
    <text evidence="9">The sequence shown here is derived from an EMBL/GenBank/DDBJ whole genome shotgun (WGS) entry which is preliminary data.</text>
</comment>
<keyword evidence="5" id="KW-0325">Glycoprotein</keyword>
<evidence type="ECO:0000256" key="4">
    <source>
        <dbReference type="ARBA" id="ARBA00022933"/>
    </source>
</evidence>
<feature type="compositionally biased region" description="Basic residues" evidence="6">
    <location>
        <begin position="129"/>
        <end position="138"/>
    </location>
</feature>
<sequence>MLPPVLAVVGLLLAAAPLSVDGRMGRCHQAPRFTVNGVEPLQQTRGKVTVVALLISTCSFCLQQAERCGKLTYHLEFPAVYLGYNYVRTAIRRTLNRPICPACQDQSTDPHNSMMGDAPAANRFAPRQSRPRGHRNRNRNTNQNRNHSHCPRDDPLCTEIHQVTQQWHRLQRQNTLSHNFNEQEGLRIFTEEAGTQFPGMAPL</sequence>
<dbReference type="EMBL" id="PZQS01000010">
    <property type="protein sequence ID" value="PVD23772.1"/>
    <property type="molecule type" value="Genomic_DNA"/>
</dbReference>
<keyword evidence="2" id="KW-0964">Secreted</keyword>
<evidence type="ECO:0000256" key="3">
    <source>
        <dbReference type="ARBA" id="ARBA00022729"/>
    </source>
</evidence>
<name>A0A2T7NRJ7_POMCA</name>
<keyword evidence="4" id="KW-0712">Selenocysteine</keyword>